<evidence type="ECO:0000313" key="2">
    <source>
        <dbReference type="EMBL" id="AKJ38544.1"/>
    </source>
</evidence>
<feature type="transmembrane region" description="Helical" evidence="1">
    <location>
        <begin position="48"/>
        <end position="65"/>
    </location>
</feature>
<reference evidence="2 3" key="2">
    <citation type="journal article" date="2015" name="Stand. Genomic Sci.">
        <title>The complete genome sequence of the rumen methanogen Methanosarcina barkeri CM1.</title>
        <authorList>
            <person name="Lambie S.C."/>
            <person name="Kelly W.J."/>
            <person name="Leahy S.C."/>
            <person name="Li D."/>
            <person name="Reilly K."/>
            <person name="McAllister T.A."/>
            <person name="Valle E.R."/>
            <person name="Attwood G.T."/>
            <person name="Altermann E."/>
        </authorList>
    </citation>
    <scope>NUCLEOTIDE SEQUENCE [LARGE SCALE GENOMIC DNA]</scope>
    <source>
        <strain evidence="2 3">CM1</strain>
    </source>
</reference>
<feature type="transmembrane region" description="Helical" evidence="1">
    <location>
        <begin position="21"/>
        <end position="42"/>
    </location>
</feature>
<keyword evidence="1" id="KW-0812">Transmembrane</keyword>
<dbReference type="Proteomes" id="UP000035331">
    <property type="component" value="Chromosome"/>
</dbReference>
<accession>A0A0G3C958</accession>
<gene>
    <name evidence="2" type="ORF">MCM1_1504</name>
</gene>
<proteinExistence type="predicted"/>
<evidence type="ECO:0000256" key="1">
    <source>
        <dbReference type="SAM" id="Phobius"/>
    </source>
</evidence>
<reference evidence="3" key="1">
    <citation type="submission" date="2014-06" db="EMBL/GenBank/DDBJ databases">
        <title>The complete genome sequence of Methanosarcina barkeri CM1.</title>
        <authorList>
            <consortium name="Pastoral Greenhouse Gas Research Consortium"/>
            <person name="Lambie S.C."/>
            <person name="Leahy S.C."/>
            <person name="Kelly W.J."/>
            <person name="Li D."/>
            <person name="Reilly K."/>
            <person name="Attwood G.T."/>
            <person name="Altermann E."/>
        </authorList>
    </citation>
    <scope>NUCLEOTIDE SEQUENCE [LARGE SCALE GENOMIC DNA]</scope>
    <source>
        <strain evidence="3">CM1</strain>
    </source>
</reference>
<dbReference type="EMBL" id="CP008746">
    <property type="protein sequence ID" value="AKJ38544.1"/>
    <property type="molecule type" value="Genomic_DNA"/>
</dbReference>
<organism evidence="2 3">
    <name type="scientific">Methanosarcina barkeri CM1</name>
    <dbReference type="NCBI Taxonomy" id="796385"/>
    <lineage>
        <taxon>Archaea</taxon>
        <taxon>Methanobacteriati</taxon>
        <taxon>Methanobacteriota</taxon>
        <taxon>Stenosarchaea group</taxon>
        <taxon>Methanomicrobia</taxon>
        <taxon>Methanosarcinales</taxon>
        <taxon>Methanosarcinaceae</taxon>
        <taxon>Methanosarcina</taxon>
    </lineage>
</organism>
<name>A0A0G3C958_METBA</name>
<evidence type="ECO:0000313" key="3">
    <source>
        <dbReference type="Proteomes" id="UP000035331"/>
    </source>
</evidence>
<keyword evidence="1" id="KW-0472">Membrane</keyword>
<sequence length="77" mass="8852">MDSLRGILLSESTETIYRVKIALQLSFIVWVMLVVFIFYATFETTIKMYGTFLLLFTIVIFTPFLPDGTGYDEGKPE</sequence>
<dbReference type="AlphaFoldDB" id="A0A0G3C958"/>
<keyword evidence="1" id="KW-1133">Transmembrane helix</keyword>
<protein>
    <submittedName>
        <fullName evidence="2">Uncharacterized protein</fullName>
    </submittedName>
</protein>
<dbReference type="PATRIC" id="fig|796385.3.peg.1878"/>